<dbReference type="AlphaFoldDB" id="A0A2X2BUY9"/>
<accession>A0A2X2BUY9</accession>
<gene>
    <name evidence="1" type="ORF">NCTC11842_00347</name>
</gene>
<sequence length="94" mass="10661">MPLRRHIERLVQVFDHTYEIKAQPVSADETLLCVRTQSGETLLKRSLKPSHIANSALLNMIITDCERAIRQHETAQDAAAVKAEIRNLLKESNN</sequence>
<organism evidence="1 2">
    <name type="scientific">Pseudomonas luteola</name>
    <dbReference type="NCBI Taxonomy" id="47886"/>
    <lineage>
        <taxon>Bacteria</taxon>
        <taxon>Pseudomonadati</taxon>
        <taxon>Pseudomonadota</taxon>
        <taxon>Gammaproteobacteria</taxon>
        <taxon>Pseudomonadales</taxon>
        <taxon>Pseudomonadaceae</taxon>
        <taxon>Pseudomonas</taxon>
    </lineage>
</organism>
<protein>
    <recommendedName>
        <fullName evidence="3">DUF3509 domain-containing protein</fullName>
    </recommendedName>
</protein>
<dbReference type="EMBL" id="UAUF01000002">
    <property type="protein sequence ID" value="SPZ00202.1"/>
    <property type="molecule type" value="Genomic_DNA"/>
</dbReference>
<dbReference type="Proteomes" id="UP000250443">
    <property type="component" value="Unassembled WGS sequence"/>
</dbReference>
<name>A0A2X2BUY9_PSELU</name>
<evidence type="ECO:0000313" key="1">
    <source>
        <dbReference type="EMBL" id="SPZ00202.1"/>
    </source>
</evidence>
<reference evidence="1 2" key="1">
    <citation type="submission" date="2018-06" db="EMBL/GenBank/DDBJ databases">
        <authorList>
            <consortium name="Pathogen Informatics"/>
            <person name="Doyle S."/>
        </authorList>
    </citation>
    <scope>NUCLEOTIDE SEQUENCE [LARGE SCALE GENOMIC DNA]</scope>
    <source>
        <strain evidence="1 2">NCTC11842</strain>
    </source>
</reference>
<evidence type="ECO:0008006" key="3">
    <source>
        <dbReference type="Google" id="ProtNLM"/>
    </source>
</evidence>
<evidence type="ECO:0000313" key="2">
    <source>
        <dbReference type="Proteomes" id="UP000250443"/>
    </source>
</evidence>
<proteinExistence type="predicted"/>